<dbReference type="Proteomes" id="UP000032141">
    <property type="component" value="Chromosome C6"/>
</dbReference>
<reference evidence="2" key="2">
    <citation type="submission" date="2015-03" db="UniProtKB">
        <authorList>
            <consortium name="EnsemblPlants"/>
        </authorList>
    </citation>
    <scope>IDENTIFICATION</scope>
</reference>
<evidence type="ECO:0000313" key="3">
    <source>
        <dbReference type="Proteomes" id="UP000032141"/>
    </source>
</evidence>
<evidence type="ECO:0000313" key="2">
    <source>
        <dbReference type="EnsemblPlants" id="Bo6g067900.1"/>
    </source>
</evidence>
<dbReference type="InterPro" id="IPR006912">
    <property type="entry name" value="Harbinger_derived_prot"/>
</dbReference>
<dbReference type="eggNOG" id="KOG2991">
    <property type="taxonomic scope" value="Eukaryota"/>
</dbReference>
<protein>
    <recommendedName>
        <fullName evidence="4">No apical meristem-associated C-terminal domain-containing protein</fullName>
    </recommendedName>
</protein>
<dbReference type="PANTHER" id="PTHR47150">
    <property type="entry name" value="OS12G0169200 PROTEIN"/>
    <property type="match status" value="1"/>
</dbReference>
<dbReference type="PANTHER" id="PTHR47150:SF5">
    <property type="entry name" value="OS07G0546750 PROTEIN"/>
    <property type="match status" value="1"/>
</dbReference>
<dbReference type="HOGENOM" id="CLU_012390_5_3_1"/>
<reference evidence="2 3" key="1">
    <citation type="journal article" date="2014" name="Genome Biol.">
        <title>Transcriptome and methylome profiling reveals relics of genome dominance in the mesopolyploid Brassica oleracea.</title>
        <authorList>
            <person name="Parkin I.A."/>
            <person name="Koh C."/>
            <person name="Tang H."/>
            <person name="Robinson S.J."/>
            <person name="Kagale S."/>
            <person name="Clarke W.E."/>
            <person name="Town C.D."/>
            <person name="Nixon J."/>
            <person name="Krishnakumar V."/>
            <person name="Bidwell S.L."/>
            <person name="Denoeud F."/>
            <person name="Belcram H."/>
            <person name="Links M.G."/>
            <person name="Just J."/>
            <person name="Clarke C."/>
            <person name="Bender T."/>
            <person name="Huebert T."/>
            <person name="Mason A.S."/>
            <person name="Pires J.C."/>
            <person name="Barker G."/>
            <person name="Moore J."/>
            <person name="Walley P.G."/>
            <person name="Manoli S."/>
            <person name="Batley J."/>
            <person name="Edwards D."/>
            <person name="Nelson M.N."/>
            <person name="Wang X."/>
            <person name="Paterson A.H."/>
            <person name="King G."/>
            <person name="Bancroft I."/>
            <person name="Chalhoub B."/>
            <person name="Sharpe A.G."/>
        </authorList>
    </citation>
    <scope>NUCLEOTIDE SEQUENCE</scope>
    <source>
        <strain evidence="2 3">cv. TO1000</strain>
    </source>
</reference>
<feature type="region of interest" description="Disordered" evidence="1">
    <location>
        <begin position="792"/>
        <end position="818"/>
    </location>
</feature>
<keyword evidence="3" id="KW-1185">Reference proteome</keyword>
<feature type="region of interest" description="Disordered" evidence="1">
    <location>
        <begin position="194"/>
        <end position="230"/>
    </location>
</feature>
<feature type="compositionally biased region" description="Polar residues" evidence="1">
    <location>
        <begin position="884"/>
        <end position="896"/>
    </location>
</feature>
<dbReference type="Gramene" id="Bo6g067900.1">
    <property type="protein sequence ID" value="Bo6g067900.1"/>
    <property type="gene ID" value="Bo6g067900"/>
</dbReference>
<dbReference type="EnsemblPlants" id="Bo6g067900.1">
    <property type="protein sequence ID" value="Bo6g067900.1"/>
    <property type="gene ID" value="Bo6g067900"/>
</dbReference>
<feature type="compositionally biased region" description="Acidic residues" evidence="1">
    <location>
        <begin position="799"/>
        <end position="808"/>
    </location>
</feature>
<evidence type="ECO:0000256" key="1">
    <source>
        <dbReference type="SAM" id="MobiDB-lite"/>
    </source>
</evidence>
<name>A0A0D3CTR8_BRAOL</name>
<dbReference type="Pfam" id="PF04827">
    <property type="entry name" value="Plant_tran"/>
    <property type="match status" value="2"/>
</dbReference>
<feature type="region of interest" description="Disordered" evidence="1">
    <location>
        <begin position="883"/>
        <end position="903"/>
    </location>
</feature>
<accession>A0A0D3CTR8</accession>
<dbReference type="AlphaFoldDB" id="A0A0D3CTR8"/>
<organism evidence="2 3">
    <name type="scientific">Brassica oleracea var. oleracea</name>
    <dbReference type="NCBI Taxonomy" id="109376"/>
    <lineage>
        <taxon>Eukaryota</taxon>
        <taxon>Viridiplantae</taxon>
        <taxon>Streptophyta</taxon>
        <taxon>Embryophyta</taxon>
        <taxon>Tracheophyta</taxon>
        <taxon>Spermatophyta</taxon>
        <taxon>Magnoliopsida</taxon>
        <taxon>eudicotyledons</taxon>
        <taxon>Gunneridae</taxon>
        <taxon>Pentapetalae</taxon>
        <taxon>rosids</taxon>
        <taxon>malvids</taxon>
        <taxon>Brassicales</taxon>
        <taxon>Brassicaceae</taxon>
        <taxon>Brassiceae</taxon>
        <taxon>Brassica</taxon>
    </lineage>
</organism>
<sequence>MDNGELSLSVGALLDETAIPLSLSALLDETAIPLSLGGSRRGRKMVNSQSVVISLSWWLSETVGTEASNFDGDSAAKRRERRKWTPTDDVVLISSWLNTRKDHVVGNKQKSSGFWKRIAAYFEASPLVAGCEERESTHCKEKTSVQNENDVVKLAHQIFYNNYKKRFTLEHAWKELRHDQKWCELATSKKEGSLKKRKCEDGGESESSQATENKRPPGVKAAKKGSHKAVMEDDNLNKFQTMWTMRQANLAAKERLSQLSLLNSLIGKKEPLADSCYAEMSLLIFMLCSCYGSVRQYTLGDKIPFSEADKDMGELTRQSCHESRERSRVVVFLSCSFHESRERSRVVLHHGCLVCFASRAFDQTFENLCNVYGDQQDKRKTRKKIVFIQRNREEGHLRLWNDYFIDAPTYPDNLFRRRLRMNKSLFMHIVDRLSNEVQFFRQKRDVTGRQGLSPLQKCTAAIRVLAYGSALDAVDEYLRLGATTARLCAENFVEAIINLFGDEYLRRPTPDDLQRLLHIGELRGFSGMLGSIDYTLNDINVLDRAPIFDDIINGQAPKVNFSVNGREYHMTYYLTDGIYPKWANFIQSIPIPQGPKAVLFAQRQEAARKDVERAFGVLRARFAIVKNPALSWDKVKIGKIMRACIILHNMIVENERAEYTQYDVSDFQQGEGSGSPHVDFTYSTDIPTNLANQMGVRTRIRDRQAHQQLKVFRAVKMSLLHSELESAKAEVDKWNSAFKQESFVPSRKSPEPQFVIDYIQTLRSSEKSLKEELEIAQMKLAIRDLKSQLKPESMKLQTDEDPEVDGEEQGSTPAGTSRIAYLEDELRAANTVIAEMREIQAVRVDALEKAQATHAKEFEYLKNNLVALQQSPRLVLTAAPENADAQNSCPPDQLQPQGVPDPRQTQLHYASRTARVPDCKRPVRIRAARNPDCNSSRSTISCSRLQPQSVRVQASSCSARVPAQLEVHSFGGPVLTIY</sequence>
<proteinExistence type="predicted"/>
<evidence type="ECO:0008006" key="4">
    <source>
        <dbReference type="Google" id="ProtNLM"/>
    </source>
</evidence>